<organism evidence="2 3">
    <name type="scientific">Nocardioides donggukensis</name>
    <dbReference type="NCBI Taxonomy" id="2774019"/>
    <lineage>
        <taxon>Bacteria</taxon>
        <taxon>Bacillati</taxon>
        <taxon>Actinomycetota</taxon>
        <taxon>Actinomycetes</taxon>
        <taxon>Propionibacteriales</taxon>
        <taxon>Nocardioidaceae</taxon>
        <taxon>Nocardioides</taxon>
    </lineage>
</organism>
<evidence type="ECO:0000256" key="1">
    <source>
        <dbReference type="SAM" id="MobiDB-lite"/>
    </source>
</evidence>
<dbReference type="EMBL" id="JACYXZ010000001">
    <property type="protein sequence ID" value="MBD8868819.1"/>
    <property type="molecule type" value="Genomic_DNA"/>
</dbReference>
<evidence type="ECO:0000313" key="2">
    <source>
        <dbReference type="EMBL" id="MBD8868819.1"/>
    </source>
</evidence>
<protein>
    <submittedName>
        <fullName evidence="2">Uncharacterized protein</fullName>
    </submittedName>
</protein>
<sequence length="55" mass="6222">MRRTDLDRHDPYRLDETDLVAHLLAQRAQHPSPPVTDDRLRSAGLLTGDWEDGAA</sequence>
<gene>
    <name evidence="2" type="ORF">IE331_04185</name>
</gene>
<proteinExistence type="predicted"/>
<accession>A0A927K2H4</accession>
<feature type="region of interest" description="Disordered" evidence="1">
    <location>
        <begin position="27"/>
        <end position="55"/>
    </location>
</feature>
<keyword evidence="3" id="KW-1185">Reference proteome</keyword>
<dbReference type="RefSeq" id="WP_192140766.1">
    <property type="nucleotide sequence ID" value="NZ_JACYXZ010000001.1"/>
</dbReference>
<evidence type="ECO:0000313" key="3">
    <source>
        <dbReference type="Proteomes" id="UP000616839"/>
    </source>
</evidence>
<reference evidence="2" key="1">
    <citation type="submission" date="2020-09" db="EMBL/GenBank/DDBJ databases">
        <title>Nocardioides sp. strain MJB4 16S ribosomal RNA gene Genome sequencing and assembly.</title>
        <authorList>
            <person name="Kim I."/>
        </authorList>
    </citation>
    <scope>NUCLEOTIDE SEQUENCE</scope>
    <source>
        <strain evidence="2">MJB4</strain>
    </source>
</reference>
<dbReference type="AlphaFoldDB" id="A0A927K2H4"/>
<comment type="caution">
    <text evidence="2">The sequence shown here is derived from an EMBL/GenBank/DDBJ whole genome shotgun (WGS) entry which is preliminary data.</text>
</comment>
<dbReference type="Proteomes" id="UP000616839">
    <property type="component" value="Unassembled WGS sequence"/>
</dbReference>
<name>A0A927K2H4_9ACTN</name>